<evidence type="ECO:0000256" key="1">
    <source>
        <dbReference type="ARBA" id="ARBA00004123"/>
    </source>
</evidence>
<dbReference type="PANTHER" id="PTHR12755:SF6">
    <property type="entry name" value="POLYRIBONUCLEOTIDE 5'-HYDROXYL-KINASE CLP1"/>
    <property type="match status" value="1"/>
</dbReference>
<sequence length="509" mass="55207">MSGADNSQDRAHPREWVLNAETEYRFELDIGTSFAIKLIRGQAEIFGAELVEGKTYLFYEECKAAVYTWIGCTIEVIGQPSTEYVSEETPMAAYANVHLALEAMRVKTLLHAQIAASPDTASPEDLQEDAENGPSDSPRVLILGPENSGKTTLTKILLNYATRAGQDWCPILVNVDPNEGGPMLPGTLSATPIPSPIQTSTPAHTLGASATSAPTHMASNALLPFGYWYGHAETKRNPLLMDRLIRNLGENVWDRWDADIIGRSSGLIVDTPGSFAASSGAHSDHRQSLIKACIDAFRINVILIVGHEKLNVEMQRAYGNKLSVIKIPKSGGVVELDALYRARVQKYQMHSYMYGERVTPPPGMPPISSTQSTIRYLVGGEQSTDMTLAPSSAVVNFSDLAIWRIGEETMAPTSALPIGATRVVSEMQPLPVDPAQAGSGLYNAVLALIAPPNPDDTERYDEEILDLNVLGFIVVTALDIPNKRMTILSPSQGSLSGRTAIVGSFEWQE</sequence>
<dbReference type="Pfam" id="PF06807">
    <property type="entry name" value="Clp1"/>
    <property type="match status" value="1"/>
</dbReference>
<evidence type="ECO:0000259" key="12">
    <source>
        <dbReference type="Pfam" id="PF16575"/>
    </source>
</evidence>
<feature type="domain" description="Clp1 N-terminal" evidence="11">
    <location>
        <begin position="18"/>
        <end position="107"/>
    </location>
</feature>
<dbReference type="Pfam" id="PF16573">
    <property type="entry name" value="CLP1_N"/>
    <property type="match status" value="1"/>
</dbReference>
<keyword evidence="6 8" id="KW-0067">ATP-binding</keyword>
<dbReference type="InterPro" id="IPR032324">
    <property type="entry name" value="Clp1_N"/>
</dbReference>
<evidence type="ECO:0000259" key="11">
    <source>
        <dbReference type="Pfam" id="PF16573"/>
    </source>
</evidence>
<feature type="region of interest" description="Disordered" evidence="9">
    <location>
        <begin position="117"/>
        <end position="146"/>
    </location>
</feature>
<dbReference type="InterPro" id="IPR032319">
    <property type="entry name" value="CLP1_P"/>
</dbReference>
<dbReference type="InterPro" id="IPR010655">
    <property type="entry name" value="Clp1_C"/>
</dbReference>
<accession>A0ABP1DBT1</accession>
<evidence type="ECO:0000256" key="9">
    <source>
        <dbReference type="SAM" id="MobiDB-lite"/>
    </source>
</evidence>
<dbReference type="Pfam" id="PF16575">
    <property type="entry name" value="CLP1_P"/>
    <property type="match status" value="1"/>
</dbReference>
<keyword evidence="7 8" id="KW-0539">Nucleus</keyword>
<dbReference type="Gene3D" id="2.60.120.1030">
    <property type="entry name" value="Clp1, DNA binding domain"/>
    <property type="match status" value="1"/>
</dbReference>
<dbReference type="InterPro" id="IPR038238">
    <property type="entry name" value="Clp1_C_sf"/>
</dbReference>
<evidence type="ECO:0000256" key="5">
    <source>
        <dbReference type="ARBA" id="ARBA00022741"/>
    </source>
</evidence>
<name>A0ABP1DBT1_9APHY</name>
<evidence type="ECO:0000256" key="6">
    <source>
        <dbReference type="ARBA" id="ARBA00022840"/>
    </source>
</evidence>
<keyword evidence="5 8" id="KW-0547">Nucleotide-binding</keyword>
<dbReference type="InterPro" id="IPR045116">
    <property type="entry name" value="Clp1/Grc3"/>
</dbReference>
<gene>
    <name evidence="8" type="primary">CLP1</name>
    <name evidence="13" type="ORF">GFSPODELE1_LOCUS5365</name>
</gene>
<dbReference type="Gene3D" id="3.40.50.300">
    <property type="entry name" value="P-loop containing nucleotide triphosphate hydrolases"/>
    <property type="match status" value="1"/>
</dbReference>
<evidence type="ECO:0000256" key="2">
    <source>
        <dbReference type="ARBA" id="ARBA00018706"/>
    </source>
</evidence>
<evidence type="ECO:0000256" key="7">
    <source>
        <dbReference type="ARBA" id="ARBA00023242"/>
    </source>
</evidence>
<dbReference type="Proteomes" id="UP001497453">
    <property type="component" value="Chromosome 3"/>
</dbReference>
<keyword evidence="4 8" id="KW-0507">mRNA processing</keyword>
<dbReference type="SUPFAM" id="SSF52540">
    <property type="entry name" value="P-loop containing nucleoside triphosphate hydrolases"/>
    <property type="match status" value="1"/>
</dbReference>
<reference evidence="14" key="1">
    <citation type="submission" date="2024-04" db="EMBL/GenBank/DDBJ databases">
        <authorList>
            <person name="Shaw F."/>
            <person name="Minotto A."/>
        </authorList>
    </citation>
    <scope>NUCLEOTIDE SEQUENCE [LARGE SCALE GENOMIC DNA]</scope>
</reference>
<comment type="similarity">
    <text evidence="8">Belongs to the Clp1 family. Clp1 subfamily.</text>
</comment>
<feature type="binding site" evidence="8">
    <location>
        <position position="63"/>
    </location>
    <ligand>
        <name>ATP</name>
        <dbReference type="ChEBI" id="CHEBI:30616"/>
    </ligand>
</feature>
<organism evidence="13 14">
    <name type="scientific">Somion occarium</name>
    <dbReference type="NCBI Taxonomy" id="3059160"/>
    <lineage>
        <taxon>Eukaryota</taxon>
        <taxon>Fungi</taxon>
        <taxon>Dikarya</taxon>
        <taxon>Basidiomycota</taxon>
        <taxon>Agaricomycotina</taxon>
        <taxon>Agaricomycetes</taxon>
        <taxon>Polyporales</taxon>
        <taxon>Cerrenaceae</taxon>
        <taxon>Somion</taxon>
    </lineage>
</organism>
<evidence type="ECO:0000313" key="13">
    <source>
        <dbReference type="EMBL" id="CAL1705296.1"/>
    </source>
</evidence>
<feature type="binding site" evidence="8">
    <location>
        <begin position="147"/>
        <end position="152"/>
    </location>
    <ligand>
        <name>ATP</name>
        <dbReference type="ChEBI" id="CHEBI:30616"/>
    </ligand>
</feature>
<dbReference type="InterPro" id="IPR027417">
    <property type="entry name" value="P-loop_NTPase"/>
</dbReference>
<protein>
    <recommendedName>
        <fullName evidence="3">Polynucleotide 5'-hydroxyl-kinase GRC3</fullName>
    </recommendedName>
    <alternativeName>
        <fullName evidence="2">Polynucleotide 5'-hydroxyl-kinase grc3</fullName>
    </alternativeName>
</protein>
<comment type="function">
    <text evidence="8">Required for endonucleolytic cleavage during polyadenylation-dependent pre-mRNA 3'-end formation.</text>
</comment>
<keyword evidence="14" id="KW-1185">Reference proteome</keyword>
<evidence type="ECO:0000259" key="10">
    <source>
        <dbReference type="Pfam" id="PF06807"/>
    </source>
</evidence>
<evidence type="ECO:0000313" key="14">
    <source>
        <dbReference type="Proteomes" id="UP001497453"/>
    </source>
</evidence>
<feature type="binding site" evidence="8">
    <location>
        <position position="23"/>
    </location>
    <ligand>
        <name>ATP</name>
        <dbReference type="ChEBI" id="CHEBI:30616"/>
    </ligand>
</feature>
<dbReference type="Gene3D" id="2.40.30.330">
    <property type="entry name" value="Pre-mRNA cleavage complex subunit Clp1, C-terminal domain"/>
    <property type="match status" value="1"/>
</dbReference>
<dbReference type="HAMAP" id="MF_03035">
    <property type="entry name" value="Clp1"/>
    <property type="match status" value="1"/>
</dbReference>
<comment type="subunit">
    <text evidence="8">Component of a pre-mRNA cleavage factor complex. Interacts directly with PCF11.</text>
</comment>
<dbReference type="InterPro" id="IPR038239">
    <property type="entry name" value="Clp1_N_sf"/>
</dbReference>
<feature type="domain" description="Clp1 P-loop" evidence="12">
    <location>
        <begin position="144"/>
        <end position="355"/>
    </location>
</feature>
<proteinExistence type="inferred from homology"/>
<feature type="domain" description="Clp1 C-terminal" evidence="10">
    <location>
        <begin position="388"/>
        <end position="509"/>
    </location>
</feature>
<dbReference type="InterPro" id="IPR028606">
    <property type="entry name" value="Clp1"/>
</dbReference>
<comment type="subcellular location">
    <subcellularLocation>
        <location evidence="1 8">Nucleus</location>
    </subcellularLocation>
</comment>
<evidence type="ECO:0000256" key="3">
    <source>
        <dbReference type="ARBA" id="ARBA00019824"/>
    </source>
</evidence>
<dbReference type="PANTHER" id="PTHR12755">
    <property type="entry name" value="CLEAVAGE/POLYADENYLATION FACTOR IA SUBUNIT CLP1P"/>
    <property type="match status" value="1"/>
</dbReference>
<evidence type="ECO:0000256" key="8">
    <source>
        <dbReference type="HAMAP-Rule" id="MF_03035"/>
    </source>
</evidence>
<dbReference type="EMBL" id="OZ037946">
    <property type="protein sequence ID" value="CAL1705296.1"/>
    <property type="molecule type" value="Genomic_DNA"/>
</dbReference>
<evidence type="ECO:0000256" key="4">
    <source>
        <dbReference type="ARBA" id="ARBA00022664"/>
    </source>
</evidence>